<comment type="caution">
    <text evidence="2">The sequence shown here is derived from an EMBL/GenBank/DDBJ whole genome shotgun (WGS) entry which is preliminary data.</text>
</comment>
<feature type="region of interest" description="Disordered" evidence="1">
    <location>
        <begin position="1"/>
        <end position="25"/>
    </location>
</feature>
<keyword evidence="3" id="KW-1185">Reference proteome</keyword>
<name>A0A8B2P2G7_9HYPH</name>
<evidence type="ECO:0000313" key="2">
    <source>
        <dbReference type="EMBL" id="RAI02457.1"/>
    </source>
</evidence>
<evidence type="ECO:0000256" key="1">
    <source>
        <dbReference type="SAM" id="MobiDB-lite"/>
    </source>
</evidence>
<protein>
    <submittedName>
        <fullName evidence="2">Uncharacterized protein</fullName>
    </submittedName>
</protein>
<dbReference type="AlphaFoldDB" id="A0A8B2P2G7"/>
<evidence type="ECO:0000313" key="3">
    <source>
        <dbReference type="Proteomes" id="UP000249590"/>
    </source>
</evidence>
<organism evidence="2 3">
    <name type="scientific">Acuticoccus sediminis</name>
    <dbReference type="NCBI Taxonomy" id="2184697"/>
    <lineage>
        <taxon>Bacteria</taxon>
        <taxon>Pseudomonadati</taxon>
        <taxon>Pseudomonadota</taxon>
        <taxon>Alphaproteobacteria</taxon>
        <taxon>Hyphomicrobiales</taxon>
        <taxon>Amorphaceae</taxon>
        <taxon>Acuticoccus</taxon>
    </lineage>
</organism>
<accession>A0A8B2P2G7</accession>
<sequence length="158" mass="17628">MTRRGGLQCARGNPTTGQAVDDEEADADPVAQYKRLLKAALERRPSGTRQKLAEAIGTHKSFISQVTNPAYRVPLPAQHIPTLFRVCHFGPEEKRAFLEAYRIAHPGQAGAIEELARIDADVLRIPMPYFSDPATRRDVEELIRDFAERVIALAQKPQ</sequence>
<proteinExistence type="predicted"/>
<dbReference type="EMBL" id="QHHQ01000002">
    <property type="protein sequence ID" value="RAI02457.1"/>
    <property type="molecule type" value="Genomic_DNA"/>
</dbReference>
<gene>
    <name evidence="2" type="ORF">DLJ53_13980</name>
</gene>
<dbReference type="Proteomes" id="UP000249590">
    <property type="component" value="Unassembled WGS sequence"/>
</dbReference>
<reference evidence="2 3" key="1">
    <citation type="submission" date="2018-05" db="EMBL/GenBank/DDBJ databases">
        <title>Acuticoccus sediminis sp. nov., isolated from deep-sea sediment of Indian Ocean.</title>
        <authorList>
            <person name="Liu X."/>
            <person name="Lai Q."/>
            <person name="Du Y."/>
            <person name="Sun F."/>
            <person name="Zhang X."/>
            <person name="Wang S."/>
            <person name="Shao Z."/>
        </authorList>
    </citation>
    <scope>NUCLEOTIDE SEQUENCE [LARGE SCALE GENOMIC DNA]</scope>
    <source>
        <strain evidence="2 3">PTG4-2</strain>
    </source>
</reference>